<reference evidence="1" key="1">
    <citation type="submission" date="2023-06" db="EMBL/GenBank/DDBJ databases">
        <authorList>
            <person name="Kurt Z."/>
        </authorList>
    </citation>
    <scope>NUCLEOTIDE SEQUENCE</scope>
</reference>
<protein>
    <submittedName>
        <fullName evidence="2">Hypothetical_protein</fullName>
    </submittedName>
</protein>
<evidence type="ECO:0000313" key="3">
    <source>
        <dbReference type="Proteomes" id="UP001642409"/>
    </source>
</evidence>
<dbReference type="AlphaFoldDB" id="A0AA86PEU4"/>
<organism evidence="1">
    <name type="scientific">Hexamita inflata</name>
    <dbReference type="NCBI Taxonomy" id="28002"/>
    <lineage>
        <taxon>Eukaryota</taxon>
        <taxon>Metamonada</taxon>
        <taxon>Diplomonadida</taxon>
        <taxon>Hexamitidae</taxon>
        <taxon>Hexamitinae</taxon>
        <taxon>Hexamita</taxon>
    </lineage>
</organism>
<proteinExistence type="predicted"/>
<evidence type="ECO:0000313" key="1">
    <source>
        <dbReference type="EMBL" id="CAI9937252.1"/>
    </source>
</evidence>
<keyword evidence="3" id="KW-1185">Reference proteome</keyword>
<name>A0AA86PEU4_9EUKA</name>
<dbReference type="Proteomes" id="UP001642409">
    <property type="component" value="Unassembled WGS sequence"/>
</dbReference>
<evidence type="ECO:0000313" key="2">
    <source>
        <dbReference type="EMBL" id="CAL6020917.1"/>
    </source>
</evidence>
<sequence>MLEAQLCDFITGVPYWRITCSLDSDTRSRRDSIDYHAFVSSYISNLAQSQISGLTAFSSDIVSMAQLLWTHLCVLGQLSDTILLRSRTGQSYTNSVVSTLWLKGSQFKMTFQTQAVKYQETAASTAIRFQCSHNQANYIAYQIHVPLSQFKFVRTELTLSG</sequence>
<dbReference type="EMBL" id="CAXDID020000087">
    <property type="protein sequence ID" value="CAL6020917.1"/>
    <property type="molecule type" value="Genomic_DNA"/>
</dbReference>
<comment type="caution">
    <text evidence="1">The sequence shown here is derived from an EMBL/GenBank/DDBJ whole genome shotgun (WGS) entry which is preliminary data.</text>
</comment>
<accession>A0AA86PEU4</accession>
<reference evidence="2 3" key="2">
    <citation type="submission" date="2024-07" db="EMBL/GenBank/DDBJ databases">
        <authorList>
            <person name="Akdeniz Z."/>
        </authorList>
    </citation>
    <scope>NUCLEOTIDE SEQUENCE [LARGE SCALE GENOMIC DNA]</scope>
</reference>
<gene>
    <name evidence="1" type="ORF">HINF_LOCUS24897</name>
    <name evidence="2" type="ORF">HINF_LOCUS27921</name>
</gene>
<dbReference type="EMBL" id="CATOUU010000644">
    <property type="protein sequence ID" value="CAI9937252.1"/>
    <property type="molecule type" value="Genomic_DNA"/>
</dbReference>